<evidence type="ECO:0000313" key="3">
    <source>
        <dbReference type="Proteomes" id="UP000265515"/>
    </source>
</evidence>
<comment type="caution">
    <text evidence="2">The sequence shown here is derived from an EMBL/GenBank/DDBJ whole genome shotgun (WGS) entry which is preliminary data.</text>
</comment>
<organism evidence="2 3">
    <name type="scientific">Chara braunii</name>
    <name type="common">Braun's stonewort</name>
    <dbReference type="NCBI Taxonomy" id="69332"/>
    <lineage>
        <taxon>Eukaryota</taxon>
        <taxon>Viridiplantae</taxon>
        <taxon>Streptophyta</taxon>
        <taxon>Charophyceae</taxon>
        <taxon>Charales</taxon>
        <taxon>Characeae</taxon>
        <taxon>Chara</taxon>
    </lineage>
</organism>
<evidence type="ECO:0000256" key="1">
    <source>
        <dbReference type="SAM" id="MobiDB-lite"/>
    </source>
</evidence>
<dbReference type="Proteomes" id="UP000265515">
    <property type="component" value="Unassembled WGS sequence"/>
</dbReference>
<gene>
    <name evidence="2" type="ORF">CBR_g45313</name>
</gene>
<protein>
    <submittedName>
        <fullName evidence="2">Uncharacterized protein</fullName>
    </submittedName>
</protein>
<sequence length="172" mass="18887">MKSRDVRRERRCADYRDVRHESGTDIEDAKERREIGIPGKQKQSRSDRKGAGRQRRLLSIYHSMAIYGAVKIAGTREEGGKKEVTKYENRKRMTSQARTGRDGQTGREGSGSTAVGPNGCHVDFWEAGRGEGEGEGRVTLEEKEVVQASAALTVVILSGCPGGGESGEYDLE</sequence>
<dbReference type="AlphaFoldDB" id="A0A388LY51"/>
<feature type="region of interest" description="Disordered" evidence="1">
    <location>
        <begin position="73"/>
        <end position="121"/>
    </location>
</feature>
<feature type="region of interest" description="Disordered" evidence="1">
    <location>
        <begin position="1"/>
        <end position="54"/>
    </location>
</feature>
<keyword evidence="3" id="KW-1185">Reference proteome</keyword>
<dbReference type="EMBL" id="BFEA01000603">
    <property type="protein sequence ID" value="GBG87254.1"/>
    <property type="molecule type" value="Genomic_DNA"/>
</dbReference>
<accession>A0A388LY51</accession>
<dbReference type="Gramene" id="GBG87254">
    <property type="protein sequence ID" value="GBG87254"/>
    <property type="gene ID" value="CBR_g45313"/>
</dbReference>
<feature type="compositionally biased region" description="Basic and acidic residues" evidence="1">
    <location>
        <begin position="1"/>
        <end position="35"/>
    </location>
</feature>
<reference evidence="2 3" key="1">
    <citation type="journal article" date="2018" name="Cell">
        <title>The Chara Genome: Secondary Complexity and Implications for Plant Terrestrialization.</title>
        <authorList>
            <person name="Nishiyama T."/>
            <person name="Sakayama H."/>
            <person name="Vries J.D."/>
            <person name="Buschmann H."/>
            <person name="Saint-Marcoux D."/>
            <person name="Ullrich K.K."/>
            <person name="Haas F.B."/>
            <person name="Vanderstraeten L."/>
            <person name="Becker D."/>
            <person name="Lang D."/>
            <person name="Vosolsobe S."/>
            <person name="Rombauts S."/>
            <person name="Wilhelmsson P.K.I."/>
            <person name="Janitza P."/>
            <person name="Kern R."/>
            <person name="Heyl A."/>
            <person name="Rumpler F."/>
            <person name="Villalobos L.I.A.C."/>
            <person name="Clay J.M."/>
            <person name="Skokan R."/>
            <person name="Toyoda A."/>
            <person name="Suzuki Y."/>
            <person name="Kagoshima H."/>
            <person name="Schijlen E."/>
            <person name="Tajeshwar N."/>
            <person name="Catarino B."/>
            <person name="Hetherington A.J."/>
            <person name="Saltykova A."/>
            <person name="Bonnot C."/>
            <person name="Breuninger H."/>
            <person name="Symeonidi A."/>
            <person name="Radhakrishnan G.V."/>
            <person name="Van Nieuwerburgh F."/>
            <person name="Deforce D."/>
            <person name="Chang C."/>
            <person name="Karol K.G."/>
            <person name="Hedrich R."/>
            <person name="Ulvskov P."/>
            <person name="Glockner G."/>
            <person name="Delwiche C.F."/>
            <person name="Petrasek J."/>
            <person name="Van de Peer Y."/>
            <person name="Friml J."/>
            <person name="Beilby M."/>
            <person name="Dolan L."/>
            <person name="Kohara Y."/>
            <person name="Sugano S."/>
            <person name="Fujiyama A."/>
            <person name="Delaux P.-M."/>
            <person name="Quint M."/>
            <person name="TheiBen G."/>
            <person name="Hagemann M."/>
            <person name="Harholt J."/>
            <person name="Dunand C."/>
            <person name="Zachgo S."/>
            <person name="Langdale J."/>
            <person name="Maumus F."/>
            <person name="Straeten D.V.D."/>
            <person name="Gould S.B."/>
            <person name="Rensing S.A."/>
        </authorList>
    </citation>
    <scope>NUCLEOTIDE SEQUENCE [LARGE SCALE GENOMIC DNA]</scope>
    <source>
        <strain evidence="2 3">S276</strain>
    </source>
</reference>
<feature type="compositionally biased region" description="Basic and acidic residues" evidence="1">
    <location>
        <begin position="74"/>
        <end position="91"/>
    </location>
</feature>
<name>A0A388LY51_CHABU</name>
<proteinExistence type="predicted"/>
<evidence type="ECO:0000313" key="2">
    <source>
        <dbReference type="EMBL" id="GBG87254.1"/>
    </source>
</evidence>